<dbReference type="STRING" id="1817895.AUJ95_04920"/>
<dbReference type="Proteomes" id="UP000183085">
    <property type="component" value="Unassembled WGS sequence"/>
</dbReference>
<evidence type="ECO:0000313" key="2">
    <source>
        <dbReference type="Proteomes" id="UP000183085"/>
    </source>
</evidence>
<dbReference type="EMBL" id="MNYI01000130">
    <property type="protein sequence ID" value="OIP40063.1"/>
    <property type="molecule type" value="Genomic_DNA"/>
</dbReference>
<proteinExistence type="predicted"/>
<organism evidence="1 2">
    <name type="scientific">Candidatus Desantisbacteria bacterium CG2_30_40_21</name>
    <dbReference type="NCBI Taxonomy" id="1817895"/>
    <lineage>
        <taxon>Bacteria</taxon>
        <taxon>Candidatus Desantisiibacteriota</taxon>
    </lineage>
</organism>
<sequence>MQRKMLRIGEIVCFFVMALFVYANAEEKKKVAPPANVWHVNVHDSVVRDNWTNIPPAIERLYTKNLDPDVNPTSYLNFERDKSLTKGELAVMIVKLLNKQQEVQQYRQKIASLKNQGSVSPYSGWVETCLKYGYMNDELIPNWSMDKGFNPDGTITRGEVLVTLIKLLNDIYPESLGQEGIIAPPELDKSQALDMQHNLVSLADLWQREKNGRFVHGILAEAIALNRKFKGGFGTHPYDEPYSGFILTAKKYLLESSPDDRSLAQGFMSDVYGITSKGKINSQSVAKRYWACLLFSKCFVGEFVPTNRKVAVSGDQKAVDEPTAYGIFQDNWDLVGRIGTITKGDMENNILKVIKNNGETIELKIFEHSYIYALCPQKATTEERRGKIYAPDNDVYQDDKDINNRGYKRFYWSLLSDNHIIEVPLDNKNTYRPLMKIYREATRAISPNEGYKMADFSEKRECLFGFTGNPQRFDKEIAFVDVDIERAADLHWGLYHNERVEMTIVNEPCEYKTGKQFLSLTPYKANKLYQGKIIRAYFVPNRQTHDQLPIKNYAGFIEITPDDEWSSWHSICSNKYPISCKSWFDLKGKCTMIDTKLSADVFRIDTDDYTYDADDMGEEPSPILIPLGYKYFLAPAKNTQDKLKGFQFCKPDMESIMEQQFYIQLDEKGRVRFLEADVVKW</sequence>
<name>A0A1J5E7U2_9BACT</name>
<accession>A0A1J5E7U2</accession>
<reference evidence="1 2" key="1">
    <citation type="journal article" date="2016" name="Environ. Microbiol.">
        <title>Genomic resolution of a cold subsurface aquifer community provides metabolic insights for novel microbes adapted to high CO concentrations.</title>
        <authorList>
            <person name="Probst A.J."/>
            <person name="Castelle C.J."/>
            <person name="Singh A."/>
            <person name="Brown C.T."/>
            <person name="Anantharaman K."/>
            <person name="Sharon I."/>
            <person name="Hug L.A."/>
            <person name="Burstein D."/>
            <person name="Emerson J.B."/>
            <person name="Thomas B.C."/>
            <person name="Banfield J.F."/>
        </authorList>
    </citation>
    <scope>NUCLEOTIDE SEQUENCE [LARGE SCALE GENOMIC DNA]</scope>
    <source>
        <strain evidence="1">CG2_30_40_21</strain>
    </source>
</reference>
<protein>
    <recommendedName>
        <fullName evidence="3">SLH domain-containing protein</fullName>
    </recommendedName>
</protein>
<gene>
    <name evidence="1" type="ORF">AUJ95_04920</name>
</gene>
<evidence type="ECO:0000313" key="1">
    <source>
        <dbReference type="EMBL" id="OIP40063.1"/>
    </source>
</evidence>
<comment type="caution">
    <text evidence="1">The sequence shown here is derived from an EMBL/GenBank/DDBJ whole genome shotgun (WGS) entry which is preliminary data.</text>
</comment>
<evidence type="ECO:0008006" key="3">
    <source>
        <dbReference type="Google" id="ProtNLM"/>
    </source>
</evidence>
<dbReference type="AlphaFoldDB" id="A0A1J5E7U2"/>